<dbReference type="SUPFAM" id="SSF53955">
    <property type="entry name" value="Lysozyme-like"/>
    <property type="match status" value="1"/>
</dbReference>
<dbReference type="Gene3D" id="1.20.5.100">
    <property type="entry name" value="Cytochrome c1, transmembrane anchor, C-terminal"/>
    <property type="match status" value="1"/>
</dbReference>
<evidence type="ECO:0000256" key="3">
    <source>
        <dbReference type="ARBA" id="ARBA00004752"/>
    </source>
</evidence>
<evidence type="ECO:0000256" key="8">
    <source>
        <dbReference type="ARBA" id="ARBA00022519"/>
    </source>
</evidence>
<comment type="catalytic activity">
    <reaction evidence="22">
        <text>[GlcNAc-(1-&gt;4)-Mur2Ac(oyl-L-Ala-gamma-D-Glu-L-Lys-D-Ala-D-Ala)](n)-di-trans,octa-cis-undecaprenyl diphosphate + beta-D-GlcNAc-(1-&gt;4)-Mur2Ac(oyl-L-Ala-gamma-D-Glu-L-Lys-D-Ala-D-Ala)-di-trans,octa-cis-undecaprenyl diphosphate = [GlcNAc-(1-&gt;4)-Mur2Ac(oyl-L-Ala-gamma-D-Glu-L-Lys-D-Ala-D-Ala)](n+1)-di-trans,octa-cis-undecaprenyl diphosphate + di-trans,octa-cis-undecaprenyl diphosphate + H(+)</text>
        <dbReference type="Rhea" id="RHEA:23708"/>
        <dbReference type="Rhea" id="RHEA-COMP:9602"/>
        <dbReference type="Rhea" id="RHEA-COMP:9603"/>
        <dbReference type="ChEBI" id="CHEBI:15378"/>
        <dbReference type="ChEBI" id="CHEBI:58405"/>
        <dbReference type="ChEBI" id="CHEBI:60033"/>
        <dbReference type="ChEBI" id="CHEBI:78435"/>
        <dbReference type="EC" id="2.4.99.28"/>
    </reaction>
</comment>
<keyword evidence="10" id="KW-0645">Protease</keyword>
<evidence type="ECO:0000259" key="29">
    <source>
        <dbReference type="Pfam" id="PF00905"/>
    </source>
</evidence>
<comment type="function">
    <text evidence="1 25">Cell wall formation. Synthesis of cross-linked peptidoglycan from the lipid intermediates. The enzyme has a penicillin-insensitive transglycosylase N-terminal domain (formation of linear glycan strands) and a penicillin-sensitive transpeptidase C-terminal domain (cross-linking of the peptide subunits).</text>
</comment>
<evidence type="ECO:0000256" key="22">
    <source>
        <dbReference type="ARBA" id="ARBA00049902"/>
    </source>
</evidence>
<keyword evidence="28" id="KW-1133">Transmembrane helix</keyword>
<dbReference type="GO" id="GO:0009002">
    <property type="term" value="F:serine-type D-Ala-D-Ala carboxypeptidase activity"/>
    <property type="evidence" value="ECO:0007669"/>
    <property type="project" value="UniProtKB-EC"/>
</dbReference>
<dbReference type="EMBL" id="FKDD01000010">
    <property type="protein sequence ID" value="SAC42558.1"/>
    <property type="molecule type" value="Genomic_DNA"/>
</dbReference>
<comment type="similarity">
    <text evidence="5 25">In the N-terminal section; belongs to the glycosyltransferase 51 family.</text>
</comment>
<dbReference type="InterPro" id="IPR050396">
    <property type="entry name" value="Glycosyltr_51/Transpeptidase"/>
</dbReference>
<proteinExistence type="inferred from homology"/>
<dbReference type="InterPro" id="IPR023346">
    <property type="entry name" value="Lysozyme-like_dom_sf"/>
</dbReference>
<dbReference type="Gene3D" id="1.10.3810.10">
    <property type="entry name" value="Biosynthetic peptidoglycan transglycosylase-like"/>
    <property type="match status" value="1"/>
</dbReference>
<feature type="compositionally biased region" description="Polar residues" evidence="27">
    <location>
        <begin position="784"/>
        <end position="805"/>
    </location>
</feature>
<comment type="similarity">
    <text evidence="4 25">In the C-terminal section; belongs to the transpeptidase family.</text>
</comment>
<evidence type="ECO:0000256" key="21">
    <source>
        <dbReference type="ARBA" id="ARBA00034000"/>
    </source>
</evidence>
<dbReference type="GO" id="GO:0008955">
    <property type="term" value="F:peptidoglycan glycosyltransferase activity"/>
    <property type="evidence" value="ECO:0007669"/>
    <property type="project" value="UniProtKB-UniRule"/>
</dbReference>
<dbReference type="GO" id="GO:0046677">
    <property type="term" value="P:response to antibiotic"/>
    <property type="evidence" value="ECO:0007669"/>
    <property type="project" value="UniProtKB-UniRule"/>
</dbReference>
<evidence type="ECO:0000256" key="9">
    <source>
        <dbReference type="ARBA" id="ARBA00022645"/>
    </source>
</evidence>
<keyword evidence="7" id="KW-1003">Cell membrane</keyword>
<dbReference type="InterPro" id="IPR012338">
    <property type="entry name" value="Beta-lactam/transpept-like"/>
</dbReference>
<dbReference type="NCBIfam" id="NF007061">
    <property type="entry name" value="PRK09506.1"/>
    <property type="match status" value="1"/>
</dbReference>
<dbReference type="InterPro" id="IPR028166">
    <property type="entry name" value="UB2H"/>
</dbReference>
<feature type="domain" description="Transglycosylase PBP1b N-terminal transmembrane" evidence="31">
    <location>
        <begin position="1"/>
        <end position="78"/>
    </location>
</feature>
<evidence type="ECO:0000256" key="12">
    <source>
        <dbReference type="ARBA" id="ARBA00022679"/>
    </source>
</evidence>
<gene>
    <name evidence="33" type="primary">mrcB</name>
    <name evidence="33" type="ORF">SAMEA2273136_02546</name>
</gene>
<dbReference type="Proteomes" id="UP000077278">
    <property type="component" value="Unassembled WGS sequence"/>
</dbReference>
<organism evidence="33 34">
    <name type="scientific">Enterobacter roggenkampii</name>
    <dbReference type="NCBI Taxonomy" id="1812935"/>
    <lineage>
        <taxon>Bacteria</taxon>
        <taxon>Pseudomonadati</taxon>
        <taxon>Pseudomonadota</taxon>
        <taxon>Gammaproteobacteria</taxon>
        <taxon>Enterobacterales</taxon>
        <taxon>Enterobacteriaceae</taxon>
        <taxon>Enterobacter</taxon>
        <taxon>Enterobacter cloacae complex</taxon>
    </lineage>
</organism>
<comment type="subcellular location">
    <subcellularLocation>
        <location evidence="2">Cell inner membrane</location>
    </subcellularLocation>
</comment>
<dbReference type="Pfam" id="PF14812">
    <property type="entry name" value="PBP1_TM"/>
    <property type="match status" value="1"/>
</dbReference>
<dbReference type="GO" id="GO:0008658">
    <property type="term" value="F:penicillin binding"/>
    <property type="evidence" value="ECO:0007669"/>
    <property type="project" value="UniProtKB-UniRule"/>
</dbReference>
<dbReference type="RefSeq" id="WP_063922306.1">
    <property type="nucleotide sequence ID" value="NZ_FKDD01000010.1"/>
</dbReference>
<dbReference type="PIRSF" id="PIRSF002799">
    <property type="entry name" value="PBP_1b"/>
    <property type="match status" value="1"/>
</dbReference>
<dbReference type="GO" id="GO:0005886">
    <property type="term" value="C:plasma membrane"/>
    <property type="evidence" value="ECO:0007669"/>
    <property type="project" value="UniProtKB-SubCell"/>
</dbReference>
<dbReference type="FunFam" id="3.40.710.10:FF:000006">
    <property type="entry name" value="Penicillin-binding protein 1B"/>
    <property type="match status" value="1"/>
</dbReference>
<evidence type="ECO:0000259" key="32">
    <source>
        <dbReference type="Pfam" id="PF14814"/>
    </source>
</evidence>
<evidence type="ECO:0000256" key="10">
    <source>
        <dbReference type="ARBA" id="ARBA00022670"/>
    </source>
</evidence>
<evidence type="ECO:0000256" key="24">
    <source>
        <dbReference type="NCBIfam" id="TIGR02071"/>
    </source>
</evidence>
<evidence type="ECO:0000256" key="14">
    <source>
        <dbReference type="ARBA" id="ARBA00022960"/>
    </source>
</evidence>
<comment type="pathway">
    <text evidence="23">Glycan biosynthesis.</text>
</comment>
<keyword evidence="12 25" id="KW-0808">Transferase</keyword>
<dbReference type="GO" id="GO:0006508">
    <property type="term" value="P:proteolysis"/>
    <property type="evidence" value="ECO:0007669"/>
    <property type="project" value="UniProtKB-KW"/>
</dbReference>
<feature type="compositionally biased region" description="Acidic residues" evidence="27">
    <location>
        <begin position="31"/>
        <end position="45"/>
    </location>
</feature>
<dbReference type="InterPro" id="IPR001264">
    <property type="entry name" value="Glyco_trans_51"/>
</dbReference>
<accession>A0ABD7KHV5</accession>
<dbReference type="Gene3D" id="3.40.710.10">
    <property type="entry name" value="DD-peptidase/beta-lactamase superfamily"/>
    <property type="match status" value="1"/>
</dbReference>
<feature type="compositionally biased region" description="Basic and acidic residues" evidence="27">
    <location>
        <begin position="1"/>
        <end position="10"/>
    </location>
</feature>
<evidence type="ECO:0000259" key="31">
    <source>
        <dbReference type="Pfam" id="PF14812"/>
    </source>
</evidence>
<evidence type="ECO:0000256" key="15">
    <source>
        <dbReference type="ARBA" id="ARBA00022984"/>
    </source>
</evidence>
<evidence type="ECO:0000313" key="33">
    <source>
        <dbReference type="EMBL" id="SAC42558.1"/>
    </source>
</evidence>
<keyword evidence="15 25" id="KW-0573">Peptidoglycan synthesis</keyword>
<evidence type="ECO:0000256" key="23">
    <source>
        <dbReference type="ARBA" id="ARBA00060592"/>
    </source>
</evidence>
<keyword evidence="19 25" id="KW-0961">Cell wall biogenesis/degradation</keyword>
<keyword evidence="13" id="KW-0378">Hydrolase</keyword>
<dbReference type="FunFam" id="1.10.3810.10:FF:000002">
    <property type="entry name" value="Penicillin-binding protein 1B"/>
    <property type="match status" value="1"/>
</dbReference>
<dbReference type="InterPro" id="IPR001460">
    <property type="entry name" value="PCN-bd_Tpept"/>
</dbReference>
<evidence type="ECO:0000256" key="26">
    <source>
        <dbReference type="PIRSR" id="PIRSR002799-1"/>
    </source>
</evidence>
<keyword evidence="17" id="KW-0046">Antibiotic resistance</keyword>
<evidence type="ECO:0000256" key="1">
    <source>
        <dbReference type="ARBA" id="ARBA00002624"/>
    </source>
</evidence>
<dbReference type="GO" id="GO:0009252">
    <property type="term" value="P:peptidoglycan biosynthetic process"/>
    <property type="evidence" value="ECO:0007669"/>
    <property type="project" value="UniProtKB-UniRule"/>
</dbReference>
<dbReference type="PANTHER" id="PTHR32282:SF11">
    <property type="entry name" value="PENICILLIN-BINDING PROTEIN 1B"/>
    <property type="match status" value="1"/>
</dbReference>
<evidence type="ECO:0000256" key="7">
    <source>
        <dbReference type="ARBA" id="ARBA00022475"/>
    </source>
</evidence>
<feature type="compositionally biased region" description="Low complexity" evidence="27">
    <location>
        <begin position="806"/>
        <end position="821"/>
    </location>
</feature>
<evidence type="ECO:0000256" key="17">
    <source>
        <dbReference type="ARBA" id="ARBA00023251"/>
    </source>
</evidence>
<reference evidence="33 34" key="1">
    <citation type="submission" date="2016-03" db="EMBL/GenBank/DDBJ databases">
        <authorList>
            <consortium name="Pathogen Informatics"/>
        </authorList>
    </citation>
    <scope>NUCLEOTIDE SEQUENCE [LARGE SCALE GENOMIC DNA]</scope>
    <source>
        <strain evidence="34">e264</strain>
    </source>
</reference>
<keyword evidence="16 28" id="KW-0472">Membrane</keyword>
<dbReference type="GO" id="GO:0071555">
    <property type="term" value="P:cell wall organization"/>
    <property type="evidence" value="ECO:0007669"/>
    <property type="project" value="UniProtKB-UniRule"/>
</dbReference>
<feature type="domain" description="Glycosyl transferase family 51" evidence="30">
    <location>
        <begin position="207"/>
        <end position="378"/>
    </location>
</feature>
<feature type="transmembrane region" description="Helical" evidence="28">
    <location>
        <begin position="64"/>
        <end position="85"/>
    </location>
</feature>
<evidence type="ECO:0000256" key="5">
    <source>
        <dbReference type="ARBA" id="ARBA00007739"/>
    </source>
</evidence>
<feature type="domain" description="Bifunctional transglycosylase second" evidence="32">
    <location>
        <begin position="112"/>
        <end position="196"/>
    </location>
</feature>
<protein>
    <recommendedName>
        <fullName evidence="6 24">Penicillin-binding protein 1B</fullName>
        <shortName evidence="25">PBP-1b</shortName>
        <shortName evidence="25">PBP1b</shortName>
    </recommendedName>
    <alternativeName>
        <fullName evidence="20 25">Murein polymerase</fullName>
    </alternativeName>
</protein>
<evidence type="ECO:0000256" key="11">
    <source>
        <dbReference type="ARBA" id="ARBA00022676"/>
    </source>
</evidence>
<comment type="pathway">
    <text evidence="3 25">Cell wall biogenesis; peptidoglycan biosynthesis.</text>
</comment>
<evidence type="ECO:0000259" key="30">
    <source>
        <dbReference type="Pfam" id="PF00912"/>
    </source>
</evidence>
<evidence type="ECO:0000256" key="13">
    <source>
        <dbReference type="ARBA" id="ARBA00022801"/>
    </source>
</evidence>
<feature type="compositionally biased region" description="Basic residues" evidence="27">
    <location>
        <begin position="49"/>
        <end position="59"/>
    </location>
</feature>
<dbReference type="GO" id="GO:0008360">
    <property type="term" value="P:regulation of cell shape"/>
    <property type="evidence" value="ECO:0007669"/>
    <property type="project" value="UniProtKB-UniRule"/>
</dbReference>
<comment type="catalytic activity">
    <reaction evidence="21">
        <text>Preferential cleavage: (Ac)2-L-Lys-D-Ala-|-D-Ala. Also transpeptidation of peptidyl-alanyl moieties that are N-acyl substituents of D-alanine.</text>
        <dbReference type="EC" id="3.4.16.4"/>
    </reaction>
</comment>
<feature type="domain" description="Penicillin-binding protein transpeptidase" evidence="29">
    <location>
        <begin position="472"/>
        <end position="711"/>
    </location>
</feature>
<evidence type="ECO:0000256" key="18">
    <source>
        <dbReference type="ARBA" id="ARBA00023268"/>
    </source>
</evidence>
<keyword evidence="14 25" id="KW-0133">Cell shape</keyword>
<dbReference type="Pfam" id="PF00905">
    <property type="entry name" value="Transpeptidase"/>
    <property type="match status" value="1"/>
</dbReference>
<dbReference type="Pfam" id="PF00912">
    <property type="entry name" value="Transgly"/>
    <property type="match status" value="1"/>
</dbReference>
<feature type="region of interest" description="Disordered" evidence="27">
    <location>
        <begin position="1"/>
        <end position="59"/>
    </location>
</feature>
<dbReference type="Gene3D" id="3.30.2060.10">
    <property type="entry name" value="Penicillin-binding protein 1b domain"/>
    <property type="match status" value="1"/>
</dbReference>
<sequence length="841" mass="93940">MAGNDREPIGRKGRPTRPAKEKVSRRRLRDEDYDDDYEDDDEDEEPMPRKGKGKGRKPRGKRGWFWLLLKLFIVFVVLMAIYGVYLDQKIRSRIDGKVWQLPAAVYGRMVNLEPDMSITKNEMVKLLEATQYRQVSKMTRPGEFTVQANSIEMIRRPFDFPDSKEGQVRARLTFDGDRLDTIENMDNNRQFGFFRLDPRLITMLSSANGEQRLFVARNGFPDLLVDTLLATEDRHFYEHDGISLYSIGRAVLANLTAGRTVQGASTLTQQLVKNLFLSSERSYWRKANEAYMAVLMDARYSKDRILELYMNEVYLGQSGDNEIRGFPLASLYYFGRPVEELSLDQQALLVGMVKGASIYNPWRNPKLALERRNLVLRLLQQQQVIDQELYDMLSARPLGVQPRGGVISPQPAFMQLVRQELQSKLGDKVKDLSGVKIFTTFDSVAQDAAEKAAVEGIPALKKQRKLSDLETAMVVVDRNSGEVRAMVGGAEPQFAGYNRAMQARRSIGSLAKPATYLTALSQPNQYRLNTWIADAPISLRQPNGQVWSPQNDDKQFNGQVMLVDALTRSMNVPTVNLGMSLGLPAIVDTWQKLGVAKDQLHPVPAMILGALNLTPIEVAQAFQTIASGGNRAPLSALRSVIAEDGSVLYQSFPQAERAVPAQAAYMTLWTMQQVVQRGTGRQLGAKYPGLHLAGKTGTTNNNVDTWFAGIDGREVVITWVGRDNNQPTKLYGASGAMSIYQRYLANQSPVPLNLVAPEDIVDMGVDSSGNFVCGGGMRTLPVWTTNPDSLCQQSQPEQPTGNPFEQSSQPQQPQQQQPQQQNEKKDSDGVAGWIKDMFGGN</sequence>
<dbReference type="InterPro" id="IPR032730">
    <property type="entry name" value="PBP1b_TM"/>
</dbReference>
<dbReference type="AlphaFoldDB" id="A0ABD7KHV5"/>
<evidence type="ECO:0000256" key="6">
    <source>
        <dbReference type="ARBA" id="ARBA00018637"/>
    </source>
</evidence>
<dbReference type="PANTHER" id="PTHR32282">
    <property type="entry name" value="BINDING PROTEIN TRANSPEPTIDASE, PUTATIVE-RELATED"/>
    <property type="match status" value="1"/>
</dbReference>
<evidence type="ECO:0000256" key="19">
    <source>
        <dbReference type="ARBA" id="ARBA00023316"/>
    </source>
</evidence>
<feature type="active site" description="Acyl-ester intermediate; for transpeptidase activity" evidence="26">
    <location>
        <position position="509"/>
    </location>
</feature>
<dbReference type="InterPro" id="IPR011813">
    <property type="entry name" value="PBP_1b"/>
</dbReference>
<evidence type="ECO:0000313" key="34">
    <source>
        <dbReference type="Proteomes" id="UP000077278"/>
    </source>
</evidence>
<keyword evidence="9" id="KW-0121">Carboxypeptidase</keyword>
<feature type="active site" description="Proton donor; for transglycosylase activity" evidence="26">
    <location>
        <position position="232"/>
    </location>
</feature>
<dbReference type="NCBIfam" id="TIGR02071">
    <property type="entry name" value="PBP_1b"/>
    <property type="match status" value="1"/>
</dbReference>
<evidence type="ECO:0000256" key="25">
    <source>
        <dbReference type="PIRNR" id="PIRNR002799"/>
    </source>
</evidence>
<keyword evidence="11 25" id="KW-0328">Glycosyltransferase</keyword>
<keyword evidence="28" id="KW-0812">Transmembrane</keyword>
<evidence type="ECO:0000256" key="20">
    <source>
        <dbReference type="ARBA" id="ARBA00032454"/>
    </source>
</evidence>
<dbReference type="GO" id="GO:0009274">
    <property type="term" value="C:peptidoglycan-based cell wall"/>
    <property type="evidence" value="ECO:0007669"/>
    <property type="project" value="UniProtKB-UniRule"/>
</dbReference>
<dbReference type="InterPro" id="IPR036950">
    <property type="entry name" value="PBP_transglycosylase"/>
</dbReference>
<keyword evidence="8" id="KW-0997">Cell inner membrane</keyword>
<feature type="compositionally biased region" description="Basic residues" evidence="27">
    <location>
        <begin position="11"/>
        <end position="27"/>
    </location>
</feature>
<name>A0ABD7KHV5_9ENTR</name>
<feature type="region of interest" description="Disordered" evidence="27">
    <location>
        <begin position="784"/>
        <end position="841"/>
    </location>
</feature>
<evidence type="ECO:0000256" key="4">
    <source>
        <dbReference type="ARBA" id="ARBA00007090"/>
    </source>
</evidence>
<dbReference type="Pfam" id="PF14814">
    <property type="entry name" value="UB2H"/>
    <property type="match status" value="1"/>
</dbReference>
<keyword evidence="18" id="KW-0511">Multifunctional enzyme</keyword>
<evidence type="ECO:0000256" key="28">
    <source>
        <dbReference type="SAM" id="Phobius"/>
    </source>
</evidence>
<evidence type="ECO:0000256" key="27">
    <source>
        <dbReference type="SAM" id="MobiDB-lite"/>
    </source>
</evidence>
<evidence type="ECO:0000256" key="16">
    <source>
        <dbReference type="ARBA" id="ARBA00023136"/>
    </source>
</evidence>
<dbReference type="SUPFAM" id="SSF56601">
    <property type="entry name" value="beta-lactamase/transpeptidase-like"/>
    <property type="match status" value="1"/>
</dbReference>
<comment type="caution">
    <text evidence="33">The sequence shown here is derived from an EMBL/GenBank/DDBJ whole genome shotgun (WGS) entry which is preliminary data.</text>
</comment>
<evidence type="ECO:0000256" key="2">
    <source>
        <dbReference type="ARBA" id="ARBA00004533"/>
    </source>
</evidence>